<feature type="region of interest" description="Disordered" evidence="1">
    <location>
        <begin position="62"/>
        <end position="83"/>
    </location>
</feature>
<evidence type="ECO:0000313" key="4">
    <source>
        <dbReference type="Proteomes" id="UP000311469"/>
    </source>
</evidence>
<dbReference type="KEGG" id="sufl:FIL70_03130"/>
<sequence length="342" mass="38436">MPTPKYMLLVAKSRAACLSAVESYNRASSLYREETFAILMINAWELLLKARVMREHGGKASALHEYRQRKKKDGTPSKFREVKTTRSGAPMTIGIERCWNLVSNYSKHRIDAHCIANMEALMEIRDSATHFVATDALLRKKLTEISLAAVRNYVEAAQSWFSISFSDLNIASIPTSFDLDQKEVDAVAKKSAEAVTKFLAHMQKVEAALPNDQSPYSFTVRVDFDLIKKKDGAAVKAAVVGGAEADLTVTVEGDKVPAGFTLTYQDLVKKLQERYSDFKQNGDFHTLMNAVKPNAKLCYERYLDPDKRKGTKKSFFNPNVLKEFDAHYTRKEATLFDPAPSE</sequence>
<evidence type="ECO:0000259" key="2">
    <source>
        <dbReference type="Pfam" id="PF12358"/>
    </source>
</evidence>
<evidence type="ECO:0000256" key="1">
    <source>
        <dbReference type="SAM" id="MobiDB-lite"/>
    </source>
</evidence>
<dbReference type="Proteomes" id="UP000311469">
    <property type="component" value="Chromosome cSF1"/>
</dbReference>
<reference evidence="3 4" key="1">
    <citation type="submission" date="2019-06" db="EMBL/GenBank/DDBJ databases">
        <title>Genome organization and adaptive potential of archetypical organophosphate degarding Sphingobium fuliginis ATCC 27551.</title>
        <authorList>
            <person name="Sarwar A."/>
            <person name="Parthasarathy S."/>
            <person name="Singh C."/>
            <person name="Siddavattam D."/>
        </authorList>
    </citation>
    <scope>NUCLEOTIDE SEQUENCE [LARGE SCALE GENOMIC DNA]</scope>
    <source>
        <strain evidence="3 4">ATCC 27551</strain>
    </source>
</reference>
<proteinExistence type="predicted"/>
<accession>A0A5B8CEF6</accession>
<gene>
    <name evidence="3" type="ORF">FIL70_03130</name>
</gene>
<dbReference type="EMBL" id="CP041016">
    <property type="protein sequence ID" value="QDC36387.1"/>
    <property type="molecule type" value="Genomic_DNA"/>
</dbReference>
<feature type="compositionally biased region" description="Basic and acidic residues" evidence="1">
    <location>
        <begin position="73"/>
        <end position="83"/>
    </location>
</feature>
<dbReference type="InterPro" id="IPR022104">
    <property type="entry name" value="DUF3644"/>
</dbReference>
<evidence type="ECO:0000313" key="3">
    <source>
        <dbReference type="EMBL" id="QDC36387.1"/>
    </source>
</evidence>
<organism evidence="3 4">
    <name type="scientific">Sphingobium fuliginis ATCC 27551</name>
    <dbReference type="NCBI Taxonomy" id="1208342"/>
    <lineage>
        <taxon>Bacteria</taxon>
        <taxon>Pseudomonadati</taxon>
        <taxon>Pseudomonadota</taxon>
        <taxon>Alphaproteobacteria</taxon>
        <taxon>Sphingomonadales</taxon>
        <taxon>Sphingomonadaceae</taxon>
        <taxon>Sphingobium</taxon>
    </lineage>
</organism>
<dbReference type="AlphaFoldDB" id="A0A5B8CEF6"/>
<name>A0A5B8CEF6_SPHSA</name>
<dbReference type="Pfam" id="PF12358">
    <property type="entry name" value="DUF3644"/>
    <property type="match status" value="1"/>
</dbReference>
<feature type="domain" description="DUF3644" evidence="2">
    <location>
        <begin position="9"/>
        <end position="207"/>
    </location>
</feature>
<protein>
    <submittedName>
        <fullName evidence="3">DUF3644 domain-containing protein</fullName>
    </submittedName>
</protein>